<dbReference type="Proteomes" id="UP000696485">
    <property type="component" value="Unassembled WGS sequence"/>
</dbReference>
<dbReference type="EMBL" id="JAAAUY010001517">
    <property type="protein sequence ID" value="KAF9322554.1"/>
    <property type="molecule type" value="Genomic_DNA"/>
</dbReference>
<sequence length="144" mass="16202">MKFSSMFLSPGGALVVVGLATILNQAILTSASIYNNDDENHHHHQQQQHPQQQKHQEDFTVEEPLGTVDFNAGLHKNGGVDFRMVGKLPRIDFQYISLEEAASASDYEAPKARMDGHSEAETDLQSKCLLFSDEFDKLDRSVWR</sequence>
<evidence type="ECO:0000256" key="1">
    <source>
        <dbReference type="SAM" id="MobiDB-lite"/>
    </source>
</evidence>
<gene>
    <name evidence="2" type="ORF">BG006_002293</name>
</gene>
<dbReference type="AlphaFoldDB" id="A0A9P5SBM1"/>
<comment type="caution">
    <text evidence="2">The sequence shown here is derived from an EMBL/GenBank/DDBJ whole genome shotgun (WGS) entry which is preliminary data.</text>
</comment>
<keyword evidence="3" id="KW-1185">Reference proteome</keyword>
<reference evidence="2" key="1">
    <citation type="journal article" date="2020" name="Fungal Divers.">
        <title>Resolving the Mortierellaceae phylogeny through synthesis of multi-gene phylogenetics and phylogenomics.</title>
        <authorList>
            <person name="Vandepol N."/>
            <person name="Liber J."/>
            <person name="Desiro A."/>
            <person name="Na H."/>
            <person name="Kennedy M."/>
            <person name="Barry K."/>
            <person name="Grigoriev I.V."/>
            <person name="Miller A.N."/>
            <person name="O'Donnell K."/>
            <person name="Stajich J.E."/>
            <person name="Bonito G."/>
        </authorList>
    </citation>
    <scope>NUCLEOTIDE SEQUENCE</scope>
    <source>
        <strain evidence="2">NVP1</strain>
    </source>
</reference>
<organism evidence="2 3">
    <name type="scientific">Podila minutissima</name>
    <dbReference type="NCBI Taxonomy" id="64525"/>
    <lineage>
        <taxon>Eukaryota</taxon>
        <taxon>Fungi</taxon>
        <taxon>Fungi incertae sedis</taxon>
        <taxon>Mucoromycota</taxon>
        <taxon>Mortierellomycotina</taxon>
        <taxon>Mortierellomycetes</taxon>
        <taxon>Mortierellales</taxon>
        <taxon>Mortierellaceae</taxon>
        <taxon>Podila</taxon>
    </lineage>
</organism>
<name>A0A9P5SBM1_9FUNG</name>
<evidence type="ECO:0000313" key="2">
    <source>
        <dbReference type="EMBL" id="KAF9322554.1"/>
    </source>
</evidence>
<proteinExistence type="predicted"/>
<feature type="region of interest" description="Disordered" evidence="1">
    <location>
        <begin position="36"/>
        <end position="62"/>
    </location>
</feature>
<feature type="non-terminal residue" evidence="2">
    <location>
        <position position="144"/>
    </location>
</feature>
<evidence type="ECO:0000313" key="3">
    <source>
        <dbReference type="Proteomes" id="UP000696485"/>
    </source>
</evidence>
<accession>A0A9P5SBM1</accession>
<protein>
    <submittedName>
        <fullName evidence="2">Uncharacterized protein</fullName>
    </submittedName>
</protein>